<proteinExistence type="predicted"/>
<protein>
    <submittedName>
        <fullName evidence="1">Nucleosome-remodeling factor subunit bptf</fullName>
    </submittedName>
</protein>
<dbReference type="EMBL" id="BLXT01002155">
    <property type="protein sequence ID" value="GFN91644.1"/>
    <property type="molecule type" value="Genomic_DNA"/>
</dbReference>
<organism evidence="1 2">
    <name type="scientific">Plakobranchus ocellatus</name>
    <dbReference type="NCBI Taxonomy" id="259542"/>
    <lineage>
        <taxon>Eukaryota</taxon>
        <taxon>Metazoa</taxon>
        <taxon>Spiralia</taxon>
        <taxon>Lophotrochozoa</taxon>
        <taxon>Mollusca</taxon>
        <taxon>Gastropoda</taxon>
        <taxon>Heterobranchia</taxon>
        <taxon>Euthyneura</taxon>
        <taxon>Panpulmonata</taxon>
        <taxon>Sacoglossa</taxon>
        <taxon>Placobranchoidea</taxon>
        <taxon>Plakobranchidae</taxon>
        <taxon>Plakobranchus</taxon>
    </lineage>
</organism>
<dbReference type="Proteomes" id="UP000735302">
    <property type="component" value="Unassembled WGS sequence"/>
</dbReference>
<evidence type="ECO:0000313" key="2">
    <source>
        <dbReference type="Proteomes" id="UP000735302"/>
    </source>
</evidence>
<reference evidence="1 2" key="1">
    <citation type="journal article" date="2021" name="Elife">
        <title>Chloroplast acquisition without the gene transfer in kleptoplastic sea slugs, Plakobranchus ocellatus.</title>
        <authorList>
            <person name="Maeda T."/>
            <person name="Takahashi S."/>
            <person name="Yoshida T."/>
            <person name="Shimamura S."/>
            <person name="Takaki Y."/>
            <person name="Nagai Y."/>
            <person name="Toyoda A."/>
            <person name="Suzuki Y."/>
            <person name="Arimoto A."/>
            <person name="Ishii H."/>
            <person name="Satoh N."/>
            <person name="Nishiyama T."/>
            <person name="Hasebe M."/>
            <person name="Maruyama T."/>
            <person name="Minagawa J."/>
            <person name="Obokata J."/>
            <person name="Shigenobu S."/>
        </authorList>
    </citation>
    <scope>NUCLEOTIDE SEQUENCE [LARGE SCALE GENOMIC DNA]</scope>
</reference>
<evidence type="ECO:0000313" key="1">
    <source>
        <dbReference type="EMBL" id="GFN91644.1"/>
    </source>
</evidence>
<comment type="caution">
    <text evidence="1">The sequence shown here is derived from an EMBL/GenBank/DDBJ whole genome shotgun (WGS) entry which is preliminary data.</text>
</comment>
<keyword evidence="2" id="KW-1185">Reference proteome</keyword>
<accession>A0AAV3ZAR6</accession>
<dbReference type="AlphaFoldDB" id="A0AAV3ZAR6"/>
<sequence length="89" mass="10161">MPVIKHLLRVGATNWSPWKGQGLVIQIITPYLFKVQIKNNFSVVNHDLVKKCQDRDLPKWLIRAQQGLDRNLVYSGCRGLDTWSNAMGA</sequence>
<gene>
    <name evidence="1" type="ORF">PoB_001815000</name>
</gene>
<name>A0AAV3ZAR6_9GAST</name>